<evidence type="ECO:0000313" key="2">
    <source>
        <dbReference type="Proteomes" id="UP001371456"/>
    </source>
</evidence>
<keyword evidence="2" id="KW-1185">Reference proteome</keyword>
<protein>
    <submittedName>
        <fullName evidence="1">Uncharacterized protein</fullName>
    </submittedName>
</protein>
<name>A0AAN8U409_SOLBU</name>
<dbReference type="EMBL" id="JBANQN010000001">
    <property type="protein sequence ID" value="KAK6803064.1"/>
    <property type="molecule type" value="Genomic_DNA"/>
</dbReference>
<gene>
    <name evidence="1" type="ORF">RDI58_000848</name>
</gene>
<accession>A0AAN8U409</accession>
<evidence type="ECO:0000313" key="1">
    <source>
        <dbReference type="EMBL" id="KAK6803064.1"/>
    </source>
</evidence>
<dbReference type="Proteomes" id="UP001371456">
    <property type="component" value="Unassembled WGS sequence"/>
</dbReference>
<dbReference type="AlphaFoldDB" id="A0AAN8U409"/>
<organism evidence="1 2">
    <name type="scientific">Solanum bulbocastanum</name>
    <name type="common">Wild potato</name>
    <dbReference type="NCBI Taxonomy" id="147425"/>
    <lineage>
        <taxon>Eukaryota</taxon>
        <taxon>Viridiplantae</taxon>
        <taxon>Streptophyta</taxon>
        <taxon>Embryophyta</taxon>
        <taxon>Tracheophyta</taxon>
        <taxon>Spermatophyta</taxon>
        <taxon>Magnoliopsida</taxon>
        <taxon>eudicotyledons</taxon>
        <taxon>Gunneridae</taxon>
        <taxon>Pentapetalae</taxon>
        <taxon>asterids</taxon>
        <taxon>lamiids</taxon>
        <taxon>Solanales</taxon>
        <taxon>Solanaceae</taxon>
        <taxon>Solanoideae</taxon>
        <taxon>Solaneae</taxon>
        <taxon>Solanum</taxon>
    </lineage>
</organism>
<sequence length="88" mass="10206">MPRYWTSWDQLYQSPISILPYLGPFFSILEKKTVNMSCWSSFCCKQNMENEALIVHVSAFKVYHLRSSSALNYSKQLACNLKLILSCC</sequence>
<comment type="caution">
    <text evidence="1">The sequence shown here is derived from an EMBL/GenBank/DDBJ whole genome shotgun (WGS) entry which is preliminary data.</text>
</comment>
<proteinExistence type="predicted"/>
<reference evidence="1 2" key="1">
    <citation type="submission" date="2024-02" db="EMBL/GenBank/DDBJ databases">
        <title>de novo genome assembly of Solanum bulbocastanum strain 11H21.</title>
        <authorList>
            <person name="Hosaka A.J."/>
        </authorList>
    </citation>
    <scope>NUCLEOTIDE SEQUENCE [LARGE SCALE GENOMIC DNA]</scope>
    <source>
        <tissue evidence="1">Young leaves</tissue>
    </source>
</reference>